<dbReference type="EMBL" id="QGKX02001521">
    <property type="protein sequence ID" value="KAF3510848.1"/>
    <property type="molecule type" value="Genomic_DNA"/>
</dbReference>
<gene>
    <name evidence="2" type="ORF">F2Q69_00009826</name>
</gene>
<evidence type="ECO:0000313" key="3">
    <source>
        <dbReference type="Proteomes" id="UP000712600"/>
    </source>
</evidence>
<dbReference type="Proteomes" id="UP000712600">
    <property type="component" value="Unassembled WGS sequence"/>
</dbReference>
<protein>
    <submittedName>
        <fullName evidence="2">Uncharacterized protein</fullName>
    </submittedName>
</protein>
<feature type="region of interest" description="Disordered" evidence="1">
    <location>
        <begin position="1"/>
        <end position="53"/>
    </location>
</feature>
<sequence length="53" mass="5833">MGSSPPPSDPDLPQSPAKSYSQVSAPAQMRKVQRSPRLLLKREKNGEAKAREE</sequence>
<feature type="compositionally biased region" description="Pro residues" evidence="1">
    <location>
        <begin position="1"/>
        <end position="10"/>
    </location>
</feature>
<evidence type="ECO:0000313" key="2">
    <source>
        <dbReference type="EMBL" id="KAF3510848.1"/>
    </source>
</evidence>
<dbReference type="AlphaFoldDB" id="A0A8S9P0Z2"/>
<reference evidence="2" key="1">
    <citation type="submission" date="2019-12" db="EMBL/GenBank/DDBJ databases">
        <title>Genome sequencing and annotation of Brassica cretica.</title>
        <authorList>
            <person name="Studholme D.J."/>
            <person name="Sarris P."/>
        </authorList>
    </citation>
    <scope>NUCLEOTIDE SEQUENCE</scope>
    <source>
        <strain evidence="2">PFS-109/04</strain>
        <tissue evidence="2">Leaf</tissue>
    </source>
</reference>
<name>A0A8S9P0Z2_BRACR</name>
<organism evidence="2 3">
    <name type="scientific">Brassica cretica</name>
    <name type="common">Mustard</name>
    <dbReference type="NCBI Taxonomy" id="69181"/>
    <lineage>
        <taxon>Eukaryota</taxon>
        <taxon>Viridiplantae</taxon>
        <taxon>Streptophyta</taxon>
        <taxon>Embryophyta</taxon>
        <taxon>Tracheophyta</taxon>
        <taxon>Spermatophyta</taxon>
        <taxon>Magnoliopsida</taxon>
        <taxon>eudicotyledons</taxon>
        <taxon>Gunneridae</taxon>
        <taxon>Pentapetalae</taxon>
        <taxon>rosids</taxon>
        <taxon>malvids</taxon>
        <taxon>Brassicales</taxon>
        <taxon>Brassicaceae</taxon>
        <taxon>Brassiceae</taxon>
        <taxon>Brassica</taxon>
    </lineage>
</organism>
<feature type="compositionally biased region" description="Basic and acidic residues" evidence="1">
    <location>
        <begin position="40"/>
        <end position="53"/>
    </location>
</feature>
<accession>A0A8S9P0Z2</accession>
<proteinExistence type="predicted"/>
<evidence type="ECO:0000256" key="1">
    <source>
        <dbReference type="SAM" id="MobiDB-lite"/>
    </source>
</evidence>
<comment type="caution">
    <text evidence="2">The sequence shown here is derived from an EMBL/GenBank/DDBJ whole genome shotgun (WGS) entry which is preliminary data.</text>
</comment>